<dbReference type="AlphaFoldDB" id="A0A366IHW5"/>
<gene>
    <name evidence="1" type="ORF">DFO65_11044</name>
</gene>
<accession>A0A366IHW5</accession>
<dbReference type="Pfam" id="PF10936">
    <property type="entry name" value="DUF2617"/>
    <property type="match status" value="1"/>
</dbReference>
<evidence type="ECO:0000313" key="1">
    <source>
        <dbReference type="EMBL" id="RBP69888.1"/>
    </source>
</evidence>
<dbReference type="InterPro" id="IPR024486">
    <property type="entry name" value="DUF2617"/>
</dbReference>
<sequence length="210" mass="22746">MHASPLTPPLLEVPALDIGFTDTSADQLRFSLHHPRLTPLASELIDLPTEDADSVALRLELHVIGSSHQVVLGRDGTDAFVETFACLGAGAEGTVHHPAWDRTSVTHGNWAGFTRHEFRCTRRLVPGGFGSAVAEVLRRARDAESHVAVGFPGDPHAITALATRPGRPGELSWQTWHCYPQHRQIVHSTSRLCTGGRADSDDTEMNGGRS</sequence>
<evidence type="ECO:0000313" key="2">
    <source>
        <dbReference type="Proteomes" id="UP000253509"/>
    </source>
</evidence>
<comment type="caution">
    <text evidence="1">The sequence shown here is derived from an EMBL/GenBank/DDBJ whole genome shotgun (WGS) entry which is preliminary data.</text>
</comment>
<reference evidence="1 2" key="1">
    <citation type="submission" date="2018-06" db="EMBL/GenBank/DDBJ databases">
        <title>Freshwater and sediment microbial communities from various areas in North America, analyzing microbe dynamics in response to fracking.</title>
        <authorList>
            <person name="Lamendella R."/>
        </authorList>
    </citation>
    <scope>NUCLEOTIDE SEQUENCE [LARGE SCALE GENOMIC DNA]</scope>
    <source>
        <strain evidence="1 2">3b_TX</strain>
    </source>
</reference>
<organism evidence="1 2">
    <name type="scientific">Brevibacterium celere</name>
    <dbReference type="NCBI Taxonomy" id="225845"/>
    <lineage>
        <taxon>Bacteria</taxon>
        <taxon>Bacillati</taxon>
        <taxon>Actinomycetota</taxon>
        <taxon>Actinomycetes</taxon>
        <taxon>Micrococcales</taxon>
        <taxon>Brevibacteriaceae</taxon>
        <taxon>Brevibacterium</taxon>
    </lineage>
</organism>
<protein>
    <submittedName>
        <fullName evidence="1">Uncharacterized protein DUF2617</fullName>
    </submittedName>
</protein>
<keyword evidence="2" id="KW-1185">Reference proteome</keyword>
<dbReference type="EMBL" id="QNSB01000010">
    <property type="protein sequence ID" value="RBP69888.1"/>
    <property type="molecule type" value="Genomic_DNA"/>
</dbReference>
<name>A0A366IHW5_9MICO</name>
<dbReference type="RefSeq" id="WP_113904974.1">
    <property type="nucleotide sequence ID" value="NZ_QNSB01000010.1"/>
</dbReference>
<dbReference type="Proteomes" id="UP000253509">
    <property type="component" value="Unassembled WGS sequence"/>
</dbReference>
<proteinExistence type="predicted"/>